<comment type="subcellular location">
    <subcellularLocation>
        <location evidence="1">Cell membrane</location>
        <topology evidence="1">Multi-pass membrane protein</topology>
    </subcellularLocation>
</comment>
<dbReference type="PROSITE" id="PS50850">
    <property type="entry name" value="MFS"/>
    <property type="match status" value="1"/>
</dbReference>
<evidence type="ECO:0000259" key="7">
    <source>
        <dbReference type="PROSITE" id="PS50850"/>
    </source>
</evidence>
<protein>
    <submittedName>
        <fullName evidence="8">MFS transporter</fullName>
    </submittedName>
</protein>
<sequence>MKPSSTNDIVTTHWAGVSVIVGSGIAVALQFGKVAIAAPLLQNDFTITLAVIGWLSGIFALIGLVGGIPTGAFVARFGARRILILGLLLTAAGAALSAATLGLTSLFLGRVIEGAGFLLVTVAAPSLLEKVTRPADRDLAFALWSCFMPVGMATAMLVGPLFEAWRTLWWASGALALAICMGVSLIIPTGGKGPVMSWKGLRRDSMSVWRNRGAVGLGITFALYSLMFFAVFSFLPVLLMERLQVTHQMAGLLSALASVVNVIGNLAAGLLLTKGFSRSALLNAACFVMGMASFGIFLPVLPDSAAFGLCLLFSAVGGVIPAILLSSAPIVALAAGPAPIVLGLIVQGNNLGQIVGPTAIGGALDRFGWDSAAYIVASAALIAVFAVTLTLRRVGADQVMLGMGDR</sequence>
<feature type="transmembrane region" description="Helical" evidence="6">
    <location>
        <begin position="51"/>
        <end position="75"/>
    </location>
</feature>
<proteinExistence type="predicted"/>
<dbReference type="EMBL" id="VYXQ01000034">
    <property type="protein sequence ID" value="KAA9354276.1"/>
    <property type="molecule type" value="Genomic_DNA"/>
</dbReference>
<reference evidence="8 9" key="1">
    <citation type="submission" date="2019-09" db="EMBL/GenBank/DDBJ databases">
        <title>Biological control of the noxious weed angled onion (Allium triquetrum) thwarted by endophytic bacteria in Victoria, Australia.</title>
        <authorList>
            <person name="Tehranchian P."/>
            <person name="Adair R.J."/>
            <person name="Van T.H."/>
            <person name="Morrison P.D."/>
            <person name="Williams H."/>
            <person name="Lawrie A.C."/>
        </authorList>
    </citation>
    <scope>NUCLEOTIDE SEQUENCE [LARGE SCALE GENOMIC DNA]</scope>
    <source>
        <strain evidence="8 9">RPTAtOch1</strain>
    </source>
</reference>
<dbReference type="Pfam" id="PF07690">
    <property type="entry name" value="MFS_1"/>
    <property type="match status" value="1"/>
</dbReference>
<comment type="caution">
    <text evidence="8">The sequence shown here is derived from an EMBL/GenBank/DDBJ whole genome shotgun (WGS) entry which is preliminary data.</text>
</comment>
<evidence type="ECO:0000256" key="3">
    <source>
        <dbReference type="ARBA" id="ARBA00022692"/>
    </source>
</evidence>
<feature type="transmembrane region" description="Helical" evidence="6">
    <location>
        <begin position="306"/>
        <end position="325"/>
    </location>
</feature>
<dbReference type="InterPro" id="IPR050189">
    <property type="entry name" value="MFS_Efflux_Transporters"/>
</dbReference>
<feature type="transmembrane region" description="Helical" evidence="6">
    <location>
        <begin position="280"/>
        <end position="300"/>
    </location>
</feature>
<evidence type="ECO:0000313" key="8">
    <source>
        <dbReference type="EMBL" id="KAA9354276.1"/>
    </source>
</evidence>
<feature type="transmembrane region" description="Helical" evidence="6">
    <location>
        <begin position="212"/>
        <end position="239"/>
    </location>
</feature>
<evidence type="ECO:0000256" key="5">
    <source>
        <dbReference type="ARBA" id="ARBA00023136"/>
    </source>
</evidence>
<feature type="transmembrane region" description="Helical" evidence="6">
    <location>
        <begin position="168"/>
        <end position="191"/>
    </location>
</feature>
<dbReference type="GO" id="GO:0005886">
    <property type="term" value="C:plasma membrane"/>
    <property type="evidence" value="ECO:0007669"/>
    <property type="project" value="UniProtKB-SubCell"/>
</dbReference>
<dbReference type="InterPro" id="IPR011701">
    <property type="entry name" value="MFS"/>
</dbReference>
<feature type="transmembrane region" description="Helical" evidence="6">
    <location>
        <begin position="140"/>
        <end position="162"/>
    </location>
</feature>
<feature type="transmembrane region" description="Helical" evidence="6">
    <location>
        <begin position="12"/>
        <end position="31"/>
    </location>
</feature>
<feature type="transmembrane region" description="Helical" evidence="6">
    <location>
        <begin position="330"/>
        <end position="351"/>
    </location>
</feature>
<feature type="transmembrane region" description="Helical" evidence="6">
    <location>
        <begin position="82"/>
        <end position="101"/>
    </location>
</feature>
<feature type="transmembrane region" description="Helical" evidence="6">
    <location>
        <begin position="371"/>
        <end position="391"/>
    </location>
</feature>
<dbReference type="InterPro" id="IPR020846">
    <property type="entry name" value="MFS_dom"/>
</dbReference>
<gene>
    <name evidence="8" type="ORF">F3W84_22440</name>
</gene>
<dbReference type="PANTHER" id="PTHR43124">
    <property type="entry name" value="PURINE EFFLUX PUMP PBUE"/>
    <property type="match status" value="1"/>
</dbReference>
<evidence type="ECO:0000313" key="9">
    <source>
        <dbReference type="Proteomes" id="UP000327108"/>
    </source>
</evidence>
<evidence type="ECO:0000256" key="6">
    <source>
        <dbReference type="SAM" id="Phobius"/>
    </source>
</evidence>
<feature type="transmembrane region" description="Helical" evidence="6">
    <location>
        <begin position="107"/>
        <end position="128"/>
    </location>
</feature>
<feature type="domain" description="Major facilitator superfamily (MFS) profile" evidence="7">
    <location>
        <begin position="16"/>
        <end position="395"/>
    </location>
</feature>
<keyword evidence="2" id="KW-1003">Cell membrane</keyword>
<feature type="transmembrane region" description="Helical" evidence="6">
    <location>
        <begin position="251"/>
        <end position="273"/>
    </location>
</feature>
<evidence type="ECO:0000256" key="4">
    <source>
        <dbReference type="ARBA" id="ARBA00022989"/>
    </source>
</evidence>
<dbReference type="PANTHER" id="PTHR43124:SF3">
    <property type="entry name" value="CHLORAMPHENICOL EFFLUX PUMP RV0191"/>
    <property type="match status" value="1"/>
</dbReference>
<dbReference type="RefSeq" id="WP_151095999.1">
    <property type="nucleotide sequence ID" value="NZ_VYXQ01000034.1"/>
</dbReference>
<keyword evidence="9" id="KW-1185">Reference proteome</keyword>
<keyword evidence="4 6" id="KW-1133">Transmembrane helix</keyword>
<dbReference type="Gene3D" id="1.20.1250.20">
    <property type="entry name" value="MFS general substrate transporter like domains"/>
    <property type="match status" value="2"/>
</dbReference>
<evidence type="ECO:0000256" key="1">
    <source>
        <dbReference type="ARBA" id="ARBA00004651"/>
    </source>
</evidence>
<keyword evidence="3 6" id="KW-0812">Transmembrane</keyword>
<dbReference type="Proteomes" id="UP000327108">
    <property type="component" value="Unassembled WGS sequence"/>
</dbReference>
<dbReference type="InterPro" id="IPR036259">
    <property type="entry name" value="MFS_trans_sf"/>
</dbReference>
<name>A0A5N1JFL6_9HYPH</name>
<dbReference type="CDD" id="cd06174">
    <property type="entry name" value="MFS"/>
    <property type="match status" value="1"/>
</dbReference>
<organism evidence="8 9">
    <name type="scientific">Ochrobactrum quorumnocens</name>
    <dbReference type="NCBI Taxonomy" id="271865"/>
    <lineage>
        <taxon>Bacteria</taxon>
        <taxon>Pseudomonadati</taxon>
        <taxon>Pseudomonadota</taxon>
        <taxon>Alphaproteobacteria</taxon>
        <taxon>Hyphomicrobiales</taxon>
        <taxon>Brucellaceae</taxon>
        <taxon>Brucella/Ochrobactrum group</taxon>
        <taxon>Ochrobactrum</taxon>
    </lineage>
</organism>
<evidence type="ECO:0000256" key="2">
    <source>
        <dbReference type="ARBA" id="ARBA00022475"/>
    </source>
</evidence>
<accession>A0A5N1JFL6</accession>
<dbReference type="AlphaFoldDB" id="A0A5N1JFL6"/>
<keyword evidence="5 6" id="KW-0472">Membrane</keyword>
<dbReference type="GO" id="GO:0022857">
    <property type="term" value="F:transmembrane transporter activity"/>
    <property type="evidence" value="ECO:0007669"/>
    <property type="project" value="InterPro"/>
</dbReference>
<dbReference type="SUPFAM" id="SSF103473">
    <property type="entry name" value="MFS general substrate transporter"/>
    <property type="match status" value="1"/>
</dbReference>